<dbReference type="EMBL" id="WTYF01000004">
    <property type="protein sequence ID" value="MXO52115.1"/>
    <property type="molecule type" value="Genomic_DNA"/>
</dbReference>
<evidence type="ECO:0000256" key="1">
    <source>
        <dbReference type="SAM" id="Phobius"/>
    </source>
</evidence>
<reference evidence="2 3" key="1">
    <citation type="submission" date="2019-12" db="EMBL/GenBank/DDBJ databases">
        <title>Genomic-based taxomic classification of the family Erythrobacteraceae.</title>
        <authorList>
            <person name="Xu L."/>
        </authorList>
    </citation>
    <scope>NUCLEOTIDE SEQUENCE [LARGE SCALE GENOMIC DNA]</scope>
    <source>
        <strain evidence="2 3">DSM 16225</strain>
    </source>
</reference>
<evidence type="ECO:0000313" key="2">
    <source>
        <dbReference type="EMBL" id="MXO52115.1"/>
    </source>
</evidence>
<dbReference type="Proteomes" id="UP000444185">
    <property type="component" value="Unassembled WGS sequence"/>
</dbReference>
<feature type="transmembrane region" description="Helical" evidence="1">
    <location>
        <begin position="59"/>
        <end position="76"/>
    </location>
</feature>
<feature type="transmembrane region" description="Helical" evidence="1">
    <location>
        <begin position="29"/>
        <end position="47"/>
    </location>
</feature>
<comment type="caution">
    <text evidence="2">The sequence shown here is derived from an EMBL/GenBank/DDBJ whole genome shotgun (WGS) entry which is preliminary data.</text>
</comment>
<evidence type="ECO:0000313" key="3">
    <source>
        <dbReference type="Proteomes" id="UP000444185"/>
    </source>
</evidence>
<feature type="transmembrane region" description="Helical" evidence="1">
    <location>
        <begin position="101"/>
        <end position="126"/>
    </location>
</feature>
<keyword evidence="3" id="KW-1185">Reference proteome</keyword>
<proteinExistence type="predicted"/>
<sequence length="127" mass="13957">MGKAIEDSAVSGAEPHVHRRDLRKSMSDNVAIALIVYTGLHIFFTVHAMKEGVSSTAPYFALAILVALIIPACRWFEKRWADLTDEEAHGSELLGAFRRDLVLLWSLAIGLPMVLTGLFKLAYAAFG</sequence>
<organism evidence="2 3">
    <name type="scientific">Qipengyuania gaetbuli</name>
    <dbReference type="NCBI Taxonomy" id="266952"/>
    <lineage>
        <taxon>Bacteria</taxon>
        <taxon>Pseudomonadati</taxon>
        <taxon>Pseudomonadota</taxon>
        <taxon>Alphaproteobacteria</taxon>
        <taxon>Sphingomonadales</taxon>
        <taxon>Erythrobacteraceae</taxon>
        <taxon>Qipengyuania</taxon>
    </lineage>
</organism>
<dbReference type="OrthoDB" id="7450715at2"/>
<gene>
    <name evidence="2" type="ORF">GRI42_12450</name>
</gene>
<keyword evidence="1" id="KW-0812">Transmembrane</keyword>
<keyword evidence="1" id="KW-1133">Transmembrane helix</keyword>
<protein>
    <submittedName>
        <fullName evidence="2">Uncharacterized protein</fullName>
    </submittedName>
</protein>
<keyword evidence="1" id="KW-0472">Membrane</keyword>
<name>A0A844Y1L1_9SPHN</name>
<dbReference type="AlphaFoldDB" id="A0A844Y1L1"/>
<accession>A0A844Y1L1</accession>